<dbReference type="EMBL" id="CM007650">
    <property type="protein sequence ID" value="ONM52212.1"/>
    <property type="molecule type" value="Genomic_DNA"/>
</dbReference>
<dbReference type="GO" id="GO:0005730">
    <property type="term" value="C:nucleolus"/>
    <property type="evidence" value="ECO:0007669"/>
    <property type="project" value="UniProtKB-SubCell"/>
</dbReference>
<evidence type="ECO:0000256" key="4">
    <source>
        <dbReference type="ARBA" id="ARBA00023242"/>
    </source>
</evidence>
<evidence type="ECO:0000259" key="5">
    <source>
        <dbReference type="Pfam" id="PF05843"/>
    </source>
</evidence>
<dbReference type="GO" id="GO:0005840">
    <property type="term" value="C:ribosome"/>
    <property type="evidence" value="ECO:0007669"/>
    <property type="project" value="UniProtKB-KW"/>
</dbReference>
<dbReference type="PANTHER" id="PTHR23270">
    <property type="entry name" value="PROGRAMMED CELL DEATH PROTEIN 11 PRE-RRNA PROCESSING PROTEIN RRP5"/>
    <property type="match status" value="1"/>
</dbReference>
<dbReference type="GO" id="GO:0006364">
    <property type="term" value="P:rRNA processing"/>
    <property type="evidence" value="ECO:0007669"/>
    <property type="project" value="UniProtKB-KW"/>
</dbReference>
<dbReference type="SUPFAM" id="SSF48452">
    <property type="entry name" value="TPR-like"/>
    <property type="match status" value="1"/>
</dbReference>
<proteinExistence type="predicted"/>
<dbReference type="FunFam" id="1.25.40.10:FF:000065">
    <property type="entry name" value="Programmed cell death 11"/>
    <property type="match status" value="1"/>
</dbReference>
<dbReference type="InterPro" id="IPR003107">
    <property type="entry name" value="HAT"/>
</dbReference>
<keyword evidence="6" id="KW-0687">Ribonucleoprotein</keyword>
<name>A0A1D6HV97_MAIZE</name>
<reference evidence="6" key="1">
    <citation type="submission" date="2015-12" db="EMBL/GenBank/DDBJ databases">
        <title>Update maize B73 reference genome by single molecule sequencing technologies.</title>
        <authorList>
            <consortium name="Maize Genome Sequencing Project"/>
            <person name="Ware D."/>
        </authorList>
    </citation>
    <scope>NUCLEOTIDE SEQUENCE [LARGE SCALE GENOMIC DNA]</scope>
    <source>
        <tissue evidence="6">Seedling</tissue>
    </source>
</reference>
<dbReference type="Pfam" id="PF05843">
    <property type="entry name" value="Suf"/>
    <property type="match status" value="1"/>
</dbReference>
<protein>
    <submittedName>
        <fullName evidence="6">Ribosomal protein S1-like1</fullName>
    </submittedName>
</protein>
<accession>A0A1D6HV97</accession>
<evidence type="ECO:0000256" key="2">
    <source>
        <dbReference type="ARBA" id="ARBA00022552"/>
    </source>
</evidence>
<keyword evidence="3" id="KW-0677">Repeat</keyword>
<dbReference type="AlphaFoldDB" id="A0A1D6HV97"/>
<dbReference type="InterPro" id="IPR011990">
    <property type="entry name" value="TPR-like_helical_dom_sf"/>
</dbReference>
<dbReference type="SMART" id="SM00386">
    <property type="entry name" value="HAT"/>
    <property type="match status" value="3"/>
</dbReference>
<keyword evidence="2" id="KW-0698">rRNA processing</keyword>
<dbReference type="PANTHER" id="PTHR23270:SF10">
    <property type="entry name" value="PROTEIN RRP5 HOMOLOG"/>
    <property type="match status" value="1"/>
</dbReference>
<dbReference type="InterPro" id="IPR008847">
    <property type="entry name" value="Suf"/>
</dbReference>
<organism evidence="6">
    <name type="scientific">Zea mays</name>
    <name type="common">Maize</name>
    <dbReference type="NCBI Taxonomy" id="4577"/>
    <lineage>
        <taxon>Eukaryota</taxon>
        <taxon>Viridiplantae</taxon>
        <taxon>Streptophyta</taxon>
        <taxon>Embryophyta</taxon>
        <taxon>Tracheophyta</taxon>
        <taxon>Spermatophyta</taxon>
        <taxon>Magnoliopsida</taxon>
        <taxon>Liliopsida</taxon>
        <taxon>Poales</taxon>
        <taxon>Poaceae</taxon>
        <taxon>PACMAD clade</taxon>
        <taxon>Panicoideae</taxon>
        <taxon>Andropogonodae</taxon>
        <taxon>Andropogoneae</taxon>
        <taxon>Tripsacinae</taxon>
        <taxon>Zea</taxon>
    </lineage>
</organism>
<dbReference type="InterPro" id="IPR045209">
    <property type="entry name" value="Rrp5"/>
</dbReference>
<evidence type="ECO:0000313" key="6">
    <source>
        <dbReference type="EMBL" id="ONM52212.1"/>
    </source>
</evidence>
<gene>
    <name evidence="6" type="ORF">ZEAMMB73_Zm00001d019108</name>
</gene>
<dbReference type="Gene3D" id="1.25.40.10">
    <property type="entry name" value="Tetratricopeptide repeat domain"/>
    <property type="match status" value="1"/>
</dbReference>
<keyword evidence="4" id="KW-0539">Nucleus</keyword>
<comment type="subcellular location">
    <subcellularLocation>
        <location evidence="1">Nucleus</location>
        <location evidence="1">Nucleolus</location>
    </subcellularLocation>
</comment>
<keyword evidence="6" id="KW-0689">Ribosomal protein</keyword>
<evidence type="ECO:0000256" key="1">
    <source>
        <dbReference type="ARBA" id="ARBA00004604"/>
    </source>
</evidence>
<feature type="domain" description="Suppressor of forked" evidence="5">
    <location>
        <begin position="68"/>
        <end position="167"/>
    </location>
</feature>
<sequence>MYERTEQYELADELLDRMTKRFKTSCKIWLCRIQFALKQGKDVEYIKAIVNRALLSLPHRKRIKFLSQTAILEFKCGVPEEGRSRFELILREYPKRTDLWSVYLDQEIRLGDVEVIRALFERVTCLTLPPKKMQFLFKKYLNFEKSLGKDNERIQLVQQKAIEYVQSSLPSQDNS</sequence>
<evidence type="ECO:0000256" key="3">
    <source>
        <dbReference type="ARBA" id="ARBA00022737"/>
    </source>
</evidence>